<feature type="compositionally biased region" description="Polar residues" evidence="1">
    <location>
        <begin position="360"/>
        <end position="370"/>
    </location>
</feature>
<protein>
    <submittedName>
        <fullName evidence="3">Uncharacterized protein</fullName>
    </submittedName>
</protein>
<dbReference type="RefSeq" id="XP_025356455.1">
    <property type="nucleotide sequence ID" value="XM_025502468.1"/>
</dbReference>
<dbReference type="AlphaFoldDB" id="A0A316VIN2"/>
<evidence type="ECO:0000256" key="2">
    <source>
        <dbReference type="SAM" id="Phobius"/>
    </source>
</evidence>
<gene>
    <name evidence="3" type="ORF">FA14DRAFT_52339</name>
</gene>
<feature type="compositionally biased region" description="Basic and acidic residues" evidence="1">
    <location>
        <begin position="322"/>
        <end position="344"/>
    </location>
</feature>
<organism evidence="3 4">
    <name type="scientific">Meira miltonrushii</name>
    <dbReference type="NCBI Taxonomy" id="1280837"/>
    <lineage>
        <taxon>Eukaryota</taxon>
        <taxon>Fungi</taxon>
        <taxon>Dikarya</taxon>
        <taxon>Basidiomycota</taxon>
        <taxon>Ustilaginomycotina</taxon>
        <taxon>Exobasidiomycetes</taxon>
        <taxon>Exobasidiales</taxon>
        <taxon>Brachybasidiaceae</taxon>
        <taxon>Meira</taxon>
    </lineage>
</organism>
<feature type="transmembrane region" description="Helical" evidence="2">
    <location>
        <begin position="81"/>
        <end position="103"/>
    </location>
</feature>
<reference evidence="3 4" key="1">
    <citation type="journal article" date="2018" name="Mol. Biol. Evol.">
        <title>Broad Genomic Sampling Reveals a Smut Pathogenic Ancestry of the Fungal Clade Ustilaginomycotina.</title>
        <authorList>
            <person name="Kijpornyongpan T."/>
            <person name="Mondo S.J."/>
            <person name="Barry K."/>
            <person name="Sandor L."/>
            <person name="Lee J."/>
            <person name="Lipzen A."/>
            <person name="Pangilinan J."/>
            <person name="LaButti K."/>
            <person name="Hainaut M."/>
            <person name="Henrissat B."/>
            <person name="Grigoriev I.V."/>
            <person name="Spatafora J.W."/>
            <person name="Aime M.C."/>
        </authorList>
    </citation>
    <scope>NUCLEOTIDE SEQUENCE [LARGE SCALE GENOMIC DNA]</scope>
    <source>
        <strain evidence="3 4">MCA 3882</strain>
    </source>
</reference>
<dbReference type="GeneID" id="37024249"/>
<dbReference type="InParanoid" id="A0A316VIN2"/>
<dbReference type="Proteomes" id="UP000245771">
    <property type="component" value="Unassembled WGS sequence"/>
</dbReference>
<name>A0A316VIN2_9BASI</name>
<evidence type="ECO:0000313" key="3">
    <source>
        <dbReference type="EMBL" id="PWN36153.1"/>
    </source>
</evidence>
<feature type="transmembrane region" description="Helical" evidence="2">
    <location>
        <begin position="123"/>
        <end position="145"/>
    </location>
</feature>
<feature type="compositionally biased region" description="Basic residues" evidence="1">
    <location>
        <begin position="345"/>
        <end position="356"/>
    </location>
</feature>
<accession>A0A316VIN2</accession>
<feature type="compositionally biased region" description="Low complexity" evidence="1">
    <location>
        <begin position="295"/>
        <end position="310"/>
    </location>
</feature>
<keyword evidence="2" id="KW-0812">Transmembrane</keyword>
<keyword evidence="2" id="KW-0472">Membrane</keyword>
<evidence type="ECO:0000256" key="1">
    <source>
        <dbReference type="SAM" id="MobiDB-lite"/>
    </source>
</evidence>
<proteinExistence type="predicted"/>
<feature type="region of interest" description="Disordered" evidence="1">
    <location>
        <begin position="232"/>
        <end position="370"/>
    </location>
</feature>
<keyword evidence="4" id="KW-1185">Reference proteome</keyword>
<feature type="compositionally biased region" description="Basic and acidic residues" evidence="1">
    <location>
        <begin position="280"/>
        <end position="289"/>
    </location>
</feature>
<evidence type="ECO:0000313" key="4">
    <source>
        <dbReference type="Proteomes" id="UP000245771"/>
    </source>
</evidence>
<dbReference type="OrthoDB" id="10343635at2759"/>
<dbReference type="EMBL" id="KZ819603">
    <property type="protein sequence ID" value="PWN36153.1"/>
    <property type="molecule type" value="Genomic_DNA"/>
</dbReference>
<keyword evidence="2" id="KW-1133">Transmembrane helix</keyword>
<feature type="transmembrane region" description="Helical" evidence="2">
    <location>
        <begin position="12"/>
        <end position="31"/>
    </location>
</feature>
<sequence>MGFPSQFMPVTALLDVITTITAAIHLGVLPFDQTPSAIQSVLSTVGADVSFLDRIRGKSASAKVLNAAASLSQSTTPRRGLLFIILAVCLARCSAIFTVWRSITAGVSRVRSGDTSVDFSGQAIGYSAICIISMLVNLSILNLLFQTHHYTRHSNVDTSVYGIISQLNSSSLAAEQLLVSALEWILFVLFMGTNRSLVNPTAAAPAQRNAAAPAIQGTTSVQELTAQANKKKDYGALSQSAQPSESAEAEGQSSIDSTTINTSSHAAAPSSEGQTFVDPASHDETKRAGDASLDTQRNASTSATSAQNTAGDLTPSDIVDVPSDRKQGKEDARDRLQRARENGKVRRRSLWKKIRGKASLGNNNNAEEES</sequence>
<feature type="compositionally biased region" description="Low complexity" evidence="1">
    <location>
        <begin position="238"/>
        <end position="264"/>
    </location>
</feature>